<name>A0AAE0WUI4_9PEZI</name>
<dbReference type="EMBL" id="JAUTXT010000004">
    <property type="protein sequence ID" value="KAK3678387.1"/>
    <property type="molecule type" value="Genomic_DNA"/>
</dbReference>
<comment type="caution">
    <text evidence="1">The sequence shown here is derived from an EMBL/GenBank/DDBJ whole genome shotgun (WGS) entry which is preliminary data.</text>
</comment>
<dbReference type="InterPro" id="IPR029063">
    <property type="entry name" value="SAM-dependent_MTases_sf"/>
</dbReference>
<gene>
    <name evidence="1" type="ORF">LTR78_001684</name>
</gene>
<dbReference type="SUPFAM" id="SSF53335">
    <property type="entry name" value="S-adenosyl-L-methionine-dependent methyltransferases"/>
    <property type="match status" value="1"/>
</dbReference>
<evidence type="ECO:0000313" key="1">
    <source>
        <dbReference type="EMBL" id="KAK3678387.1"/>
    </source>
</evidence>
<proteinExistence type="predicted"/>
<dbReference type="Gene3D" id="3.40.50.150">
    <property type="entry name" value="Vaccinia Virus protein VP39"/>
    <property type="match status" value="1"/>
</dbReference>
<reference evidence="1" key="1">
    <citation type="submission" date="2023-07" db="EMBL/GenBank/DDBJ databases">
        <title>Black Yeasts Isolated from many extreme environments.</title>
        <authorList>
            <person name="Coleine C."/>
            <person name="Stajich J.E."/>
            <person name="Selbmann L."/>
        </authorList>
    </citation>
    <scope>NUCLEOTIDE SEQUENCE</scope>
    <source>
        <strain evidence="1">CCFEE 5485</strain>
    </source>
</reference>
<sequence length="336" mass="38577">MSTVQQPRDDRTVSRGNRTFAQFSLLNDVYCIPVDEAEGNRLDELNRILREVCGDRVVLPQEHFPPPGVDEPAVLDCGYGKGAWIDDLLEQYGAYECDVTGVDLYLGDSAEEDDDDDDEDDDDSDAETVQEFVKKRWNLNARFSADHSADRLRPESFDLINSRFLSEGIDTDRWASYVMDLKRLLKPGGWLQMIELEFLFQSHSGRLSLDLTEPLRLWTEWYDTTMRQSNRDPRAGSRLRGYLYSAGFDEIQHHRRHLFVGSWNPSKINVGTAKSWQKLTTLSFRITWRRYPEQFAQNPGNGLALALCRSSPWAVTSNASCILYPTRSRSTKTDSR</sequence>
<dbReference type="Pfam" id="PF13489">
    <property type="entry name" value="Methyltransf_23"/>
    <property type="match status" value="1"/>
</dbReference>
<protein>
    <recommendedName>
        <fullName evidence="3">S-adenosyl-L-methionine-dependent methyltransferase</fullName>
    </recommendedName>
</protein>
<accession>A0AAE0WUI4</accession>
<keyword evidence="2" id="KW-1185">Reference proteome</keyword>
<dbReference type="Proteomes" id="UP001274830">
    <property type="component" value="Unassembled WGS sequence"/>
</dbReference>
<evidence type="ECO:0000313" key="2">
    <source>
        <dbReference type="Proteomes" id="UP001274830"/>
    </source>
</evidence>
<evidence type="ECO:0008006" key="3">
    <source>
        <dbReference type="Google" id="ProtNLM"/>
    </source>
</evidence>
<organism evidence="1 2">
    <name type="scientific">Recurvomyces mirabilis</name>
    <dbReference type="NCBI Taxonomy" id="574656"/>
    <lineage>
        <taxon>Eukaryota</taxon>
        <taxon>Fungi</taxon>
        <taxon>Dikarya</taxon>
        <taxon>Ascomycota</taxon>
        <taxon>Pezizomycotina</taxon>
        <taxon>Dothideomycetes</taxon>
        <taxon>Dothideomycetidae</taxon>
        <taxon>Mycosphaerellales</taxon>
        <taxon>Teratosphaeriaceae</taxon>
        <taxon>Recurvomyces</taxon>
    </lineage>
</organism>
<dbReference type="AlphaFoldDB" id="A0AAE0WUI4"/>